<dbReference type="CDD" id="cd06848">
    <property type="entry name" value="GCS_H"/>
    <property type="match status" value="1"/>
</dbReference>
<evidence type="ECO:0000256" key="1">
    <source>
        <dbReference type="ARBA" id="ARBA00009249"/>
    </source>
</evidence>
<sequence length="130" mass="14110">MSDPNIPENLKYTNEHEWARVEGNKVTVGITFHAQSTLGDVVYVELPKVGTTIDQGEPFGTVESVKAVSELFSPVSGKVVKVNEELTSAPETLNTDPYGDGWIVEIELSDTSQLSELLDAAAYAKLLKEA</sequence>
<dbReference type="InterPro" id="IPR011053">
    <property type="entry name" value="Single_hybrid_motif"/>
</dbReference>
<evidence type="ECO:0000313" key="6">
    <source>
        <dbReference type="EMBL" id="TQF15691.1"/>
    </source>
</evidence>
<evidence type="ECO:0000256" key="2">
    <source>
        <dbReference type="ARBA" id="ARBA00022823"/>
    </source>
</evidence>
<dbReference type="InterPro" id="IPR002930">
    <property type="entry name" value="GCV_H"/>
</dbReference>
<dbReference type="SUPFAM" id="SSF51230">
    <property type="entry name" value="Single hybrid motif"/>
    <property type="match status" value="1"/>
</dbReference>
<dbReference type="Pfam" id="PF01597">
    <property type="entry name" value="GCV_H"/>
    <property type="match status" value="1"/>
</dbReference>
<comment type="function">
    <text evidence="3">The glycine cleavage system catalyzes the degradation of glycine. The H protein shuttles the methylamine group of glycine from the P protein to the T protein.</text>
</comment>
<dbReference type="NCBIfam" id="NF002270">
    <property type="entry name" value="PRK01202.1"/>
    <property type="match status" value="1"/>
</dbReference>
<protein>
    <recommendedName>
        <fullName evidence="3">Glycine cleavage system H protein</fullName>
    </recommendedName>
</protein>
<dbReference type="PANTHER" id="PTHR11715:SF3">
    <property type="entry name" value="GLYCINE CLEAVAGE SYSTEM H PROTEIN-RELATED"/>
    <property type="match status" value="1"/>
</dbReference>
<name>A0A540X362_9BACT</name>
<feature type="modified residue" description="N6-lipoyllysine" evidence="3 4">
    <location>
        <position position="66"/>
    </location>
</feature>
<evidence type="ECO:0000313" key="7">
    <source>
        <dbReference type="Proteomes" id="UP000315369"/>
    </source>
</evidence>
<dbReference type="PROSITE" id="PS50968">
    <property type="entry name" value="BIOTINYL_LIPOYL"/>
    <property type="match status" value="1"/>
</dbReference>
<comment type="subunit">
    <text evidence="3">The glycine cleavage system is composed of four proteins: P, T, L and H.</text>
</comment>
<gene>
    <name evidence="3 6" type="primary">gcvH</name>
    <name evidence="6" type="ORF">FJV41_12465</name>
</gene>
<evidence type="ECO:0000256" key="4">
    <source>
        <dbReference type="PIRSR" id="PIRSR617453-50"/>
    </source>
</evidence>
<dbReference type="AlphaFoldDB" id="A0A540X362"/>
<dbReference type="GO" id="GO:0009249">
    <property type="term" value="P:protein lipoylation"/>
    <property type="evidence" value="ECO:0007669"/>
    <property type="project" value="TreeGrafter"/>
</dbReference>
<dbReference type="GO" id="GO:0005829">
    <property type="term" value="C:cytosol"/>
    <property type="evidence" value="ECO:0007669"/>
    <property type="project" value="TreeGrafter"/>
</dbReference>
<dbReference type="InterPro" id="IPR003016">
    <property type="entry name" value="2-oxoA_DH_lipoyl-BS"/>
</dbReference>
<dbReference type="PANTHER" id="PTHR11715">
    <property type="entry name" value="GLYCINE CLEAVAGE SYSTEM H PROTEIN"/>
    <property type="match status" value="1"/>
</dbReference>
<dbReference type="InterPro" id="IPR017453">
    <property type="entry name" value="GCV_H_sub"/>
</dbReference>
<dbReference type="Gene3D" id="2.40.50.100">
    <property type="match status" value="1"/>
</dbReference>
<comment type="similarity">
    <text evidence="1 3">Belongs to the GcvH family.</text>
</comment>
<dbReference type="InterPro" id="IPR033753">
    <property type="entry name" value="GCV_H/Fam206"/>
</dbReference>
<proteinExistence type="inferred from homology"/>
<feature type="domain" description="Lipoyl-binding" evidence="5">
    <location>
        <begin position="25"/>
        <end position="107"/>
    </location>
</feature>
<dbReference type="InterPro" id="IPR000089">
    <property type="entry name" value="Biotin_lipoyl"/>
</dbReference>
<dbReference type="HAMAP" id="MF_00272">
    <property type="entry name" value="GcvH"/>
    <property type="match status" value="1"/>
</dbReference>
<dbReference type="NCBIfam" id="TIGR00527">
    <property type="entry name" value="gcvH"/>
    <property type="match status" value="1"/>
</dbReference>
<keyword evidence="7" id="KW-1185">Reference proteome</keyword>
<keyword evidence="2 3" id="KW-0450">Lipoyl</keyword>
<dbReference type="OrthoDB" id="9796712at2"/>
<accession>A0A540X362</accession>
<comment type="cofactor">
    <cofactor evidence="3">
        <name>(R)-lipoate</name>
        <dbReference type="ChEBI" id="CHEBI:83088"/>
    </cofactor>
    <text evidence="3">Binds 1 lipoyl cofactor covalently.</text>
</comment>
<comment type="caution">
    <text evidence="6">The sequence shown here is derived from an EMBL/GenBank/DDBJ whole genome shotgun (WGS) entry which is preliminary data.</text>
</comment>
<evidence type="ECO:0000256" key="3">
    <source>
        <dbReference type="HAMAP-Rule" id="MF_00272"/>
    </source>
</evidence>
<evidence type="ECO:0000259" key="5">
    <source>
        <dbReference type="PROSITE" id="PS50968"/>
    </source>
</evidence>
<dbReference type="Proteomes" id="UP000315369">
    <property type="component" value="Unassembled WGS sequence"/>
</dbReference>
<dbReference type="PROSITE" id="PS00189">
    <property type="entry name" value="LIPOYL"/>
    <property type="match status" value="1"/>
</dbReference>
<dbReference type="GO" id="GO:0019464">
    <property type="term" value="P:glycine decarboxylation via glycine cleavage system"/>
    <property type="evidence" value="ECO:0007669"/>
    <property type="project" value="UniProtKB-UniRule"/>
</dbReference>
<dbReference type="GO" id="GO:0005960">
    <property type="term" value="C:glycine cleavage complex"/>
    <property type="evidence" value="ECO:0007669"/>
    <property type="project" value="InterPro"/>
</dbReference>
<reference evidence="6 7" key="1">
    <citation type="submission" date="2019-06" db="EMBL/GenBank/DDBJ databases">
        <authorList>
            <person name="Livingstone P."/>
            <person name="Whitworth D."/>
        </authorList>
    </citation>
    <scope>NUCLEOTIDE SEQUENCE [LARGE SCALE GENOMIC DNA]</scope>
    <source>
        <strain evidence="6 7">AM401</strain>
    </source>
</reference>
<organism evidence="6 7">
    <name type="scientific">Myxococcus llanfairpwllgwyngyllgogerychwyrndrobwllllantysiliogogogochensis</name>
    <dbReference type="NCBI Taxonomy" id="2590453"/>
    <lineage>
        <taxon>Bacteria</taxon>
        <taxon>Pseudomonadati</taxon>
        <taxon>Myxococcota</taxon>
        <taxon>Myxococcia</taxon>
        <taxon>Myxococcales</taxon>
        <taxon>Cystobacterineae</taxon>
        <taxon>Myxococcaceae</taxon>
        <taxon>Myxococcus</taxon>
    </lineage>
</organism>
<dbReference type="RefSeq" id="WP_141642676.1">
    <property type="nucleotide sequence ID" value="NZ_VIFM01000038.1"/>
</dbReference>
<dbReference type="EMBL" id="VIFM01000038">
    <property type="protein sequence ID" value="TQF15691.1"/>
    <property type="molecule type" value="Genomic_DNA"/>
</dbReference>